<protein>
    <submittedName>
        <fullName evidence="1">Uncharacterized protein</fullName>
    </submittedName>
</protein>
<comment type="caution">
    <text evidence="1">The sequence shown here is derived from an EMBL/GenBank/DDBJ whole genome shotgun (WGS) entry which is preliminary data.</text>
</comment>
<proteinExistence type="predicted"/>
<dbReference type="EMBL" id="JACJQU010000006">
    <property type="protein sequence ID" value="MBD2294467.1"/>
    <property type="molecule type" value="Genomic_DNA"/>
</dbReference>
<dbReference type="RefSeq" id="WP_190560858.1">
    <property type="nucleotide sequence ID" value="NZ_JACJQU010000006.1"/>
</dbReference>
<name>A0A926WHX4_9NOST</name>
<sequence>MKPINHHQRCAAAQEFQQSLTQLEDILQVNSTENQVISEIETSNASHKPNSKNTENIDLAALEDAVADIEQYLAQKDKKQKS</sequence>
<dbReference type="Proteomes" id="UP000662185">
    <property type="component" value="Unassembled WGS sequence"/>
</dbReference>
<dbReference type="AlphaFoldDB" id="A0A926WHX4"/>
<evidence type="ECO:0000313" key="1">
    <source>
        <dbReference type="EMBL" id="MBD2294467.1"/>
    </source>
</evidence>
<keyword evidence="2" id="KW-1185">Reference proteome</keyword>
<gene>
    <name evidence="1" type="ORF">H6G06_13520</name>
</gene>
<reference evidence="2" key="1">
    <citation type="journal article" date="2020" name="ISME J.">
        <title>Comparative genomics reveals insights into cyanobacterial evolution and habitat adaptation.</title>
        <authorList>
            <person name="Chen M.Y."/>
            <person name="Teng W.K."/>
            <person name="Zhao L."/>
            <person name="Hu C.X."/>
            <person name="Zhou Y.K."/>
            <person name="Han B.P."/>
            <person name="Song L.R."/>
            <person name="Shu W.S."/>
        </authorList>
    </citation>
    <scope>NUCLEOTIDE SEQUENCE [LARGE SCALE GENOMIC DNA]</scope>
    <source>
        <strain evidence="2">FACHB-251</strain>
    </source>
</reference>
<organism evidence="1 2">
    <name type="scientific">Anabaena sphaerica FACHB-251</name>
    <dbReference type="NCBI Taxonomy" id="2692883"/>
    <lineage>
        <taxon>Bacteria</taxon>
        <taxon>Bacillati</taxon>
        <taxon>Cyanobacteriota</taxon>
        <taxon>Cyanophyceae</taxon>
        <taxon>Nostocales</taxon>
        <taxon>Nostocaceae</taxon>
        <taxon>Anabaena</taxon>
    </lineage>
</organism>
<accession>A0A926WHX4</accession>
<evidence type="ECO:0000313" key="2">
    <source>
        <dbReference type="Proteomes" id="UP000662185"/>
    </source>
</evidence>